<dbReference type="RefSeq" id="WP_305930584.1">
    <property type="nucleotide sequence ID" value="NZ_JAVAIL010000005.1"/>
</dbReference>
<comment type="caution">
    <text evidence="1">The sequence shown here is derived from an EMBL/GenBank/DDBJ whole genome shotgun (WGS) entry which is preliminary data.</text>
</comment>
<dbReference type="EMBL" id="JAVAIL010000005">
    <property type="protein sequence ID" value="MDP4540576.1"/>
    <property type="molecule type" value="Genomic_DNA"/>
</dbReference>
<sequence length="297" mass="33068">MGISLARRLAWHAYRTPLANAVKRTKQLTAREEMRHRKSLLEGLPLNGRIEAAVNTLKQDGFVRLDELVDPSILNDLKNEVDSARAKEADAASSAFGAHKAKLWSHAIDSAMVDGQLPAGSAFARAAMQPAIVSVLARTLGMVPRLDYVTVTESKPMLSKPSYSQLWHRDYDDTRVLKYFIYLSDVEGVEDGPFTFLPAPVSDKIGFSLKSHRSDTDLPAHVNLERDKFQITGPQFSCFAVETSRCLHMGSRVHPGHGRLMYTATFFAPPRLYPEPVKPFFLPNGGEKDVERAMLFA</sequence>
<evidence type="ECO:0000313" key="2">
    <source>
        <dbReference type="Proteomes" id="UP001235664"/>
    </source>
</evidence>
<dbReference type="SUPFAM" id="SSF51197">
    <property type="entry name" value="Clavaminate synthase-like"/>
    <property type="match status" value="1"/>
</dbReference>
<evidence type="ECO:0008006" key="3">
    <source>
        <dbReference type="Google" id="ProtNLM"/>
    </source>
</evidence>
<keyword evidence="2" id="KW-1185">Reference proteome</keyword>
<accession>A0ABT9HB62</accession>
<evidence type="ECO:0000313" key="1">
    <source>
        <dbReference type="EMBL" id="MDP4540576.1"/>
    </source>
</evidence>
<proteinExistence type="predicted"/>
<dbReference type="Gene3D" id="2.60.120.620">
    <property type="entry name" value="q2cbj1_9rhob like domain"/>
    <property type="match status" value="1"/>
</dbReference>
<protein>
    <recommendedName>
        <fullName evidence="3">Phytanoyl-CoA dioxygenase</fullName>
    </recommendedName>
</protein>
<name>A0ABT9HB62_9SPHN</name>
<organism evidence="1 2">
    <name type="scientific">Qipengyuania benthica</name>
    <dbReference type="NCBI Taxonomy" id="3067651"/>
    <lineage>
        <taxon>Bacteria</taxon>
        <taxon>Pseudomonadati</taxon>
        <taxon>Pseudomonadota</taxon>
        <taxon>Alphaproteobacteria</taxon>
        <taxon>Sphingomonadales</taxon>
        <taxon>Erythrobacteraceae</taxon>
        <taxon>Qipengyuania</taxon>
    </lineage>
</organism>
<gene>
    <name evidence="1" type="ORF">Q9K01_13165</name>
</gene>
<reference evidence="1 2" key="1">
    <citation type="submission" date="2023-08" db="EMBL/GenBank/DDBJ databases">
        <title>genomic of DY56.</title>
        <authorList>
            <person name="Wang Y."/>
        </authorList>
    </citation>
    <scope>NUCLEOTIDE SEQUENCE [LARGE SCALE GENOMIC DNA]</scope>
    <source>
        <strain evidence="1 2">DY56-A-20</strain>
    </source>
</reference>
<dbReference type="Proteomes" id="UP001235664">
    <property type="component" value="Unassembled WGS sequence"/>
</dbReference>